<name>A0A8S9YAK0_9TREM</name>
<keyword evidence="3" id="KW-1185">Reference proteome</keyword>
<dbReference type="PANTHER" id="PTHR22876:SF5">
    <property type="entry name" value="CHROMOSOME 9 OPEN READING FRAME 85"/>
    <property type="match status" value="1"/>
</dbReference>
<feature type="region of interest" description="Disordered" evidence="1">
    <location>
        <begin position="138"/>
        <end position="160"/>
    </location>
</feature>
<dbReference type="Proteomes" id="UP000822476">
    <property type="component" value="Unassembled WGS sequence"/>
</dbReference>
<accession>A0A8S9YAK0</accession>
<sequence length="171" mass="19436">MSTQKGNDHRTRPPKYKNTIAFKNTMHDTSKRTQDINHLSLDSLCPRCAGIIEWKAKYKKYRPLTQPSVCIKCHQKTVKQAYYTVCASCTSQLKVCGKCGQSGELMLSSEEKSQQQVDREFEKSLRELRERERRTLLRIAQSSAKESSKNSGNGHSQSTVTEHFVPCGLHG</sequence>
<proteinExistence type="predicted"/>
<evidence type="ECO:0000313" key="2">
    <source>
        <dbReference type="EMBL" id="KAF7233209.1"/>
    </source>
</evidence>
<dbReference type="InterPro" id="IPR019351">
    <property type="entry name" value="DUF2039"/>
</dbReference>
<dbReference type="OrthoDB" id="250548at2759"/>
<dbReference type="PANTHER" id="PTHR22876">
    <property type="entry name" value="ZGC:101016"/>
    <property type="match status" value="1"/>
</dbReference>
<comment type="caution">
    <text evidence="2">The sequence shown here is derived from an EMBL/GenBank/DDBJ whole genome shotgun (WGS) entry which is preliminary data.</text>
</comment>
<gene>
    <name evidence="2" type="ORF">EG68_06713</name>
</gene>
<evidence type="ECO:0000313" key="3">
    <source>
        <dbReference type="Proteomes" id="UP000822476"/>
    </source>
</evidence>
<protein>
    <submittedName>
        <fullName evidence="2">Uncharacterized protein</fullName>
    </submittedName>
</protein>
<dbReference type="AlphaFoldDB" id="A0A8S9YAK0"/>
<evidence type="ECO:0000256" key="1">
    <source>
        <dbReference type="SAM" id="MobiDB-lite"/>
    </source>
</evidence>
<dbReference type="Pfam" id="PF10217">
    <property type="entry name" value="DUF2039"/>
    <property type="match status" value="1"/>
</dbReference>
<dbReference type="EMBL" id="JTDE01021234">
    <property type="protein sequence ID" value="KAF7233209.1"/>
    <property type="molecule type" value="Genomic_DNA"/>
</dbReference>
<feature type="compositionally biased region" description="Polar residues" evidence="1">
    <location>
        <begin position="140"/>
        <end position="160"/>
    </location>
</feature>
<reference evidence="2" key="1">
    <citation type="submission" date="2019-07" db="EMBL/GenBank/DDBJ databases">
        <title>Annotation for the trematode Paragonimus miyazaki's.</title>
        <authorList>
            <person name="Choi Y.-J."/>
        </authorList>
    </citation>
    <scope>NUCLEOTIDE SEQUENCE</scope>
    <source>
        <strain evidence="2">Japan</strain>
    </source>
</reference>
<organism evidence="2 3">
    <name type="scientific">Paragonimus skrjabini miyazakii</name>
    <dbReference type="NCBI Taxonomy" id="59628"/>
    <lineage>
        <taxon>Eukaryota</taxon>
        <taxon>Metazoa</taxon>
        <taxon>Spiralia</taxon>
        <taxon>Lophotrochozoa</taxon>
        <taxon>Platyhelminthes</taxon>
        <taxon>Trematoda</taxon>
        <taxon>Digenea</taxon>
        <taxon>Plagiorchiida</taxon>
        <taxon>Troglotremata</taxon>
        <taxon>Troglotrematidae</taxon>
        <taxon>Paragonimus</taxon>
    </lineage>
</organism>